<dbReference type="AlphaFoldDB" id="A0A0P7A1L2"/>
<comment type="caution">
    <text evidence="2">The sequence shown here is derived from an EMBL/GenBank/DDBJ whole genome shotgun (WGS) entry which is preliminary data.</text>
</comment>
<dbReference type="PATRIC" id="fig|1300341.3.peg.921"/>
<dbReference type="OrthoDB" id="1441376at2"/>
<evidence type="ECO:0000313" key="2">
    <source>
        <dbReference type="EMBL" id="KPM30263.1"/>
    </source>
</evidence>
<keyword evidence="3" id="KW-1185">Reference proteome</keyword>
<proteinExistence type="predicted"/>
<gene>
    <name evidence="2" type="ORF">I595_3673</name>
</gene>
<name>A0A0P7A1L2_9FLAO</name>
<dbReference type="Proteomes" id="UP000050280">
    <property type="component" value="Unassembled WGS sequence"/>
</dbReference>
<keyword evidence="1" id="KW-0732">Signal</keyword>
<sequence length="149" mass="17241">MKKLLSLAFVFGLVLLATTLTSSKPENYHSIQGTWELVSFHNYDDGGTISSTTEKDNGYRQVKMYYNGKVMWTRYVPNDLNGRFAYGSYFIADDELHETIIYGDADMMKAMDTLTEFIFELDLKRDTYSQISLDEDGNRTFSENYVRID</sequence>
<dbReference type="EMBL" id="LDJX01000012">
    <property type="protein sequence ID" value="KPM30263.1"/>
    <property type="molecule type" value="Genomic_DNA"/>
</dbReference>
<evidence type="ECO:0008006" key="4">
    <source>
        <dbReference type="Google" id="ProtNLM"/>
    </source>
</evidence>
<protein>
    <recommendedName>
        <fullName evidence="4">Lipocalin-like domain-containing protein</fullName>
    </recommendedName>
</protein>
<accession>A0A0P7A1L2</accession>
<feature type="chain" id="PRO_5006134598" description="Lipocalin-like domain-containing protein" evidence="1">
    <location>
        <begin position="23"/>
        <end position="149"/>
    </location>
</feature>
<dbReference type="RefSeq" id="WP_054560606.1">
    <property type="nucleotide sequence ID" value="NZ_LDJX01000012.1"/>
</dbReference>
<feature type="signal peptide" evidence="1">
    <location>
        <begin position="1"/>
        <end position="22"/>
    </location>
</feature>
<evidence type="ECO:0000313" key="3">
    <source>
        <dbReference type="Proteomes" id="UP000050280"/>
    </source>
</evidence>
<organism evidence="2 3">
    <name type="scientific">Croceitalea dokdonensis DOKDO 023</name>
    <dbReference type="NCBI Taxonomy" id="1300341"/>
    <lineage>
        <taxon>Bacteria</taxon>
        <taxon>Pseudomonadati</taxon>
        <taxon>Bacteroidota</taxon>
        <taxon>Flavobacteriia</taxon>
        <taxon>Flavobacteriales</taxon>
        <taxon>Flavobacteriaceae</taxon>
        <taxon>Croceitalea</taxon>
    </lineage>
</organism>
<reference evidence="2 3" key="1">
    <citation type="submission" date="2015-09" db="EMBL/GenBank/DDBJ databases">
        <title>Genome sequence of the marine flavobacterium Croceitalea dokdonensis DOKDO 023 that contains proton- and sodium-pumping rhodopsins.</title>
        <authorList>
            <person name="Kwon S.-K."/>
            <person name="Lee H.K."/>
            <person name="Kwak M.-J."/>
            <person name="Kim J.F."/>
        </authorList>
    </citation>
    <scope>NUCLEOTIDE SEQUENCE [LARGE SCALE GENOMIC DNA]</scope>
    <source>
        <strain evidence="2 3">DOKDO 023</strain>
    </source>
</reference>
<evidence type="ECO:0000256" key="1">
    <source>
        <dbReference type="SAM" id="SignalP"/>
    </source>
</evidence>